<dbReference type="EMBL" id="MU157849">
    <property type="protein sequence ID" value="KAF9528965.1"/>
    <property type="molecule type" value="Genomic_DNA"/>
</dbReference>
<name>A0A9P6JQW9_9AGAR</name>
<organism evidence="3 4">
    <name type="scientific">Crepidotus variabilis</name>
    <dbReference type="NCBI Taxonomy" id="179855"/>
    <lineage>
        <taxon>Eukaryota</taxon>
        <taxon>Fungi</taxon>
        <taxon>Dikarya</taxon>
        <taxon>Basidiomycota</taxon>
        <taxon>Agaricomycotina</taxon>
        <taxon>Agaricomycetes</taxon>
        <taxon>Agaricomycetidae</taxon>
        <taxon>Agaricales</taxon>
        <taxon>Agaricineae</taxon>
        <taxon>Crepidotaceae</taxon>
        <taxon>Crepidotus</taxon>
    </lineage>
</organism>
<evidence type="ECO:0000256" key="1">
    <source>
        <dbReference type="ARBA" id="ARBA00022801"/>
    </source>
</evidence>
<dbReference type="Gene3D" id="3.40.50.1110">
    <property type="entry name" value="SGNH hydrolase"/>
    <property type="match status" value="1"/>
</dbReference>
<proteinExistence type="predicted"/>
<dbReference type="PANTHER" id="PTHR45648">
    <property type="entry name" value="GDSL LIPASE/ACYLHYDROLASE FAMILY PROTEIN (AFU_ORTHOLOGUE AFUA_4G14700)"/>
    <property type="match status" value="1"/>
</dbReference>
<dbReference type="CDD" id="cd01846">
    <property type="entry name" value="fatty_acyltransferase_like"/>
    <property type="match status" value="1"/>
</dbReference>
<evidence type="ECO:0000256" key="2">
    <source>
        <dbReference type="SAM" id="SignalP"/>
    </source>
</evidence>
<sequence>MARFSFFFSVVALYCGLNAVVQARPSSSSRSLADKTINYWFSFGDSYTDTGFNPTGPLPNEANPLGNPAFPGKTNTGGPNWVGWVTGTYNTSTLLTYNYAYGGATIDRTLVAPGNPSVRVLTDQVNEFLDGAAKSPKVWTSDNALFSIWIGINDIGGTWNLGGDRNAFNDKLLDAYFALVQKLYDAGARNFLFVNVPPVDRTPMILRNTPAQQATERDIINSYNSKLADRVTAFVSNNNVGHGIYDSHSQFTQILNNPTQYGFKDATSYGSGNNFFWGNDYHPSSKAHQLFGQTVGKDILGGTGW</sequence>
<accession>A0A9P6JQW9</accession>
<dbReference type="InterPro" id="IPR001087">
    <property type="entry name" value="GDSL"/>
</dbReference>
<dbReference type="OrthoDB" id="1600564at2759"/>
<keyword evidence="2" id="KW-0732">Signal</keyword>
<dbReference type="Proteomes" id="UP000807306">
    <property type="component" value="Unassembled WGS sequence"/>
</dbReference>
<keyword evidence="1" id="KW-0378">Hydrolase</keyword>
<feature type="signal peptide" evidence="2">
    <location>
        <begin position="1"/>
        <end position="23"/>
    </location>
</feature>
<dbReference type="InterPro" id="IPR036514">
    <property type="entry name" value="SGNH_hydro_sf"/>
</dbReference>
<evidence type="ECO:0000313" key="4">
    <source>
        <dbReference type="Proteomes" id="UP000807306"/>
    </source>
</evidence>
<protein>
    <submittedName>
        <fullName evidence="3">GDSL lipase/esterase</fullName>
    </submittedName>
</protein>
<reference evidence="3" key="1">
    <citation type="submission" date="2020-11" db="EMBL/GenBank/DDBJ databases">
        <authorList>
            <consortium name="DOE Joint Genome Institute"/>
            <person name="Ahrendt S."/>
            <person name="Riley R."/>
            <person name="Andreopoulos W."/>
            <person name="Labutti K."/>
            <person name="Pangilinan J."/>
            <person name="Ruiz-Duenas F.J."/>
            <person name="Barrasa J.M."/>
            <person name="Sanchez-Garcia M."/>
            <person name="Camarero S."/>
            <person name="Miyauchi S."/>
            <person name="Serrano A."/>
            <person name="Linde D."/>
            <person name="Babiker R."/>
            <person name="Drula E."/>
            <person name="Ayuso-Fernandez I."/>
            <person name="Pacheco R."/>
            <person name="Padilla G."/>
            <person name="Ferreira P."/>
            <person name="Barriuso J."/>
            <person name="Kellner H."/>
            <person name="Castanera R."/>
            <person name="Alfaro M."/>
            <person name="Ramirez L."/>
            <person name="Pisabarro A.G."/>
            <person name="Kuo A."/>
            <person name="Tritt A."/>
            <person name="Lipzen A."/>
            <person name="He G."/>
            <person name="Yan M."/>
            <person name="Ng V."/>
            <person name="Cullen D."/>
            <person name="Martin F."/>
            <person name="Rosso M.-N."/>
            <person name="Henrissat B."/>
            <person name="Hibbett D."/>
            <person name="Martinez A.T."/>
            <person name="Grigoriev I.V."/>
        </authorList>
    </citation>
    <scope>NUCLEOTIDE SEQUENCE</scope>
    <source>
        <strain evidence="3">CBS 506.95</strain>
    </source>
</reference>
<gene>
    <name evidence="3" type="ORF">CPB83DRAFT_853518</name>
</gene>
<dbReference type="GO" id="GO:0016788">
    <property type="term" value="F:hydrolase activity, acting on ester bonds"/>
    <property type="evidence" value="ECO:0007669"/>
    <property type="project" value="InterPro"/>
</dbReference>
<dbReference type="PANTHER" id="PTHR45648:SF22">
    <property type="entry name" value="GDSL LIPASE_ACYLHYDROLASE FAMILY PROTEIN (AFU_ORTHOLOGUE AFUA_4G14700)"/>
    <property type="match status" value="1"/>
</dbReference>
<keyword evidence="4" id="KW-1185">Reference proteome</keyword>
<comment type="caution">
    <text evidence="3">The sequence shown here is derived from an EMBL/GenBank/DDBJ whole genome shotgun (WGS) entry which is preliminary data.</text>
</comment>
<feature type="chain" id="PRO_5040137663" evidence="2">
    <location>
        <begin position="24"/>
        <end position="305"/>
    </location>
</feature>
<dbReference type="SUPFAM" id="SSF52266">
    <property type="entry name" value="SGNH hydrolase"/>
    <property type="match status" value="1"/>
</dbReference>
<evidence type="ECO:0000313" key="3">
    <source>
        <dbReference type="EMBL" id="KAF9528965.1"/>
    </source>
</evidence>
<dbReference type="AlphaFoldDB" id="A0A9P6JQW9"/>
<dbReference type="InterPro" id="IPR051058">
    <property type="entry name" value="GDSL_Est/Lipase"/>
</dbReference>
<dbReference type="Pfam" id="PF00657">
    <property type="entry name" value="Lipase_GDSL"/>
    <property type="match status" value="1"/>
</dbReference>